<feature type="transmembrane region" description="Helical" evidence="1">
    <location>
        <begin position="116"/>
        <end position="135"/>
    </location>
</feature>
<evidence type="ECO:0000313" key="3">
    <source>
        <dbReference type="EMBL" id="PZD97573.1"/>
    </source>
</evidence>
<protein>
    <recommendedName>
        <fullName evidence="2">VanZ-like domain-containing protein</fullName>
    </recommendedName>
</protein>
<evidence type="ECO:0000256" key="1">
    <source>
        <dbReference type="SAM" id="Phobius"/>
    </source>
</evidence>
<keyword evidence="1" id="KW-0472">Membrane</keyword>
<organism evidence="3 4">
    <name type="scientific">Paenibacillus sambharensis</name>
    <dbReference type="NCBI Taxonomy" id="1803190"/>
    <lineage>
        <taxon>Bacteria</taxon>
        <taxon>Bacillati</taxon>
        <taxon>Bacillota</taxon>
        <taxon>Bacilli</taxon>
        <taxon>Bacillales</taxon>
        <taxon>Paenibacillaceae</taxon>
        <taxon>Paenibacillus</taxon>
    </lineage>
</organism>
<keyword evidence="1" id="KW-1133">Transmembrane helix</keyword>
<dbReference type="RefSeq" id="WP_111144934.1">
    <property type="nucleotide sequence ID" value="NZ_QKRB01000010.1"/>
</dbReference>
<keyword evidence="4" id="KW-1185">Reference proteome</keyword>
<evidence type="ECO:0000313" key="4">
    <source>
        <dbReference type="Proteomes" id="UP000249522"/>
    </source>
</evidence>
<sequence>MAILYDMSTFVFPLLLIYVFIRLFYIRKAKINFMRELFLTSFYIYLFSLIFIVWIRGSGHNEQLQYNFIPLKTIIDYIGFNSKFIALQNIIGNILITLPLGFYAVFIFRPFKDIKAIVCFFIFSVTIELGQYLLFKLGLGSRSVDIDDVILNTTGSAAGYYIAKILSLRLNTAGYLNNSRKGL</sequence>
<dbReference type="Pfam" id="PF04892">
    <property type="entry name" value="VanZ"/>
    <property type="match status" value="1"/>
</dbReference>
<feature type="transmembrane region" description="Helical" evidence="1">
    <location>
        <begin position="6"/>
        <end position="25"/>
    </location>
</feature>
<dbReference type="InterPro" id="IPR006976">
    <property type="entry name" value="VanZ-like"/>
</dbReference>
<dbReference type="PANTHER" id="PTHR36834:SF1">
    <property type="entry name" value="INTEGRAL MEMBRANE PROTEIN"/>
    <property type="match status" value="1"/>
</dbReference>
<dbReference type="OrthoDB" id="4822551at2"/>
<feature type="domain" description="VanZ-like" evidence="2">
    <location>
        <begin position="42"/>
        <end position="166"/>
    </location>
</feature>
<feature type="transmembrane region" description="Helical" evidence="1">
    <location>
        <begin position="37"/>
        <end position="55"/>
    </location>
</feature>
<dbReference type="EMBL" id="QKRB01000010">
    <property type="protein sequence ID" value="PZD97573.1"/>
    <property type="molecule type" value="Genomic_DNA"/>
</dbReference>
<keyword evidence="1" id="KW-0812">Transmembrane</keyword>
<feature type="transmembrane region" description="Helical" evidence="1">
    <location>
        <begin position="90"/>
        <end position="109"/>
    </location>
</feature>
<comment type="caution">
    <text evidence="3">The sequence shown here is derived from an EMBL/GenBank/DDBJ whole genome shotgun (WGS) entry which is preliminary data.</text>
</comment>
<reference evidence="3 4" key="1">
    <citation type="submission" date="2018-06" db="EMBL/GenBank/DDBJ databases">
        <title>Paenibacillus imtechensis sp. nov.</title>
        <authorList>
            <person name="Pinnaka A.K."/>
            <person name="Singh H."/>
            <person name="Kaur M."/>
        </authorList>
    </citation>
    <scope>NUCLEOTIDE SEQUENCE [LARGE SCALE GENOMIC DNA]</scope>
    <source>
        <strain evidence="3 4">SMB1</strain>
    </source>
</reference>
<dbReference type="Proteomes" id="UP000249522">
    <property type="component" value="Unassembled WGS sequence"/>
</dbReference>
<dbReference type="InterPro" id="IPR053150">
    <property type="entry name" value="Teicoplanin_resist-assoc"/>
</dbReference>
<dbReference type="PANTHER" id="PTHR36834">
    <property type="entry name" value="MEMBRANE PROTEIN-RELATED"/>
    <property type="match status" value="1"/>
</dbReference>
<proteinExistence type="predicted"/>
<name>A0A2W1LFG0_9BACL</name>
<gene>
    <name evidence="3" type="ORF">DNH61_01495</name>
</gene>
<dbReference type="AlphaFoldDB" id="A0A2W1LFG0"/>
<accession>A0A2W1LFG0</accession>
<evidence type="ECO:0000259" key="2">
    <source>
        <dbReference type="Pfam" id="PF04892"/>
    </source>
</evidence>